<dbReference type="AlphaFoldDB" id="A0A7R9D670"/>
<gene>
    <name evidence="1" type="ORF">TPSB3V08_LOCUS6111</name>
</gene>
<proteinExistence type="predicted"/>
<accession>A0A7R9D670</accession>
<protein>
    <submittedName>
        <fullName evidence="1">Uncharacterized protein</fullName>
    </submittedName>
</protein>
<name>A0A7R9D670_TIMPO</name>
<reference evidence="1" key="1">
    <citation type="submission" date="2020-11" db="EMBL/GenBank/DDBJ databases">
        <authorList>
            <person name="Tran Van P."/>
        </authorList>
    </citation>
    <scope>NUCLEOTIDE SEQUENCE</scope>
</reference>
<evidence type="ECO:0000313" key="1">
    <source>
        <dbReference type="EMBL" id="CAD7407911.1"/>
    </source>
</evidence>
<organism evidence="1">
    <name type="scientific">Timema poppense</name>
    <name type="common">Walking stick</name>
    <dbReference type="NCBI Taxonomy" id="170557"/>
    <lineage>
        <taxon>Eukaryota</taxon>
        <taxon>Metazoa</taxon>
        <taxon>Ecdysozoa</taxon>
        <taxon>Arthropoda</taxon>
        <taxon>Hexapoda</taxon>
        <taxon>Insecta</taxon>
        <taxon>Pterygota</taxon>
        <taxon>Neoptera</taxon>
        <taxon>Polyneoptera</taxon>
        <taxon>Phasmatodea</taxon>
        <taxon>Timematodea</taxon>
        <taxon>Timematoidea</taxon>
        <taxon>Timematidae</taxon>
        <taxon>Timema</taxon>
    </lineage>
</organism>
<dbReference type="EMBL" id="OD003458">
    <property type="protein sequence ID" value="CAD7407911.1"/>
    <property type="molecule type" value="Genomic_DNA"/>
</dbReference>
<sequence length="146" mass="16428">MIDYTKADNTKAISNKITKKDLVVYNDMINKIILSRLLFKENRFQPISTRGLRKIQNLKYLGSIIEANGGGREDFKINNEKPVQRNLFHVCDLGGVGVEGFSCVLCCFFFLSQAGKPCTSLIKDHEWKCSAICPGEYLPCSTGNDR</sequence>